<dbReference type="InterPro" id="IPR017923">
    <property type="entry name" value="TFIIS_N"/>
</dbReference>
<dbReference type="EMBL" id="JH767155">
    <property type="protein sequence ID" value="EQC34332.1"/>
    <property type="molecule type" value="Genomic_DNA"/>
</dbReference>
<dbReference type="GeneID" id="19948832"/>
<evidence type="ECO:0000256" key="4">
    <source>
        <dbReference type="PROSITE-ProRule" id="PRU00175"/>
    </source>
</evidence>
<feature type="domain" description="RING-type" evidence="7">
    <location>
        <begin position="64"/>
        <end position="105"/>
    </location>
</feature>
<evidence type="ECO:0008006" key="11">
    <source>
        <dbReference type="Google" id="ProtNLM"/>
    </source>
</evidence>
<dbReference type="Proteomes" id="UP000030762">
    <property type="component" value="Unassembled WGS sequence"/>
</dbReference>
<feature type="region of interest" description="Disordered" evidence="6">
    <location>
        <begin position="1"/>
        <end position="57"/>
    </location>
</feature>
<dbReference type="SUPFAM" id="SSF57850">
    <property type="entry name" value="RING/U-box"/>
    <property type="match status" value="1"/>
</dbReference>
<dbReference type="PANTHER" id="PTHR47177">
    <property type="entry name" value="F18C1.6 PROTEIN"/>
    <property type="match status" value="1"/>
</dbReference>
<dbReference type="RefSeq" id="XP_008612194.1">
    <property type="nucleotide sequence ID" value="XM_008613972.1"/>
</dbReference>
<dbReference type="SUPFAM" id="SSF47676">
    <property type="entry name" value="Conserved domain common to transcription factors TFIIS, elongin A, CRSP70"/>
    <property type="match status" value="1"/>
</dbReference>
<comment type="subcellular location">
    <subcellularLocation>
        <location evidence="5">Nucleus</location>
    </subcellularLocation>
</comment>
<evidence type="ECO:0000256" key="3">
    <source>
        <dbReference type="ARBA" id="ARBA00022833"/>
    </source>
</evidence>
<dbReference type="VEuPathDB" id="FungiDB:SDRG_08105"/>
<protein>
    <recommendedName>
        <fullName evidence="11">RING-type domain-containing protein</fullName>
    </recommendedName>
</protein>
<feature type="compositionally biased region" description="Acidic residues" evidence="6">
    <location>
        <begin position="14"/>
        <end position="32"/>
    </location>
</feature>
<evidence type="ECO:0000256" key="6">
    <source>
        <dbReference type="SAM" id="MobiDB-lite"/>
    </source>
</evidence>
<dbReference type="Gene3D" id="1.20.930.10">
    <property type="entry name" value="Conserved domain common to transcription factors TFIIS, elongin A, CRSP70"/>
    <property type="match status" value="1"/>
</dbReference>
<dbReference type="Pfam" id="PF13639">
    <property type="entry name" value="zf-RING_2"/>
    <property type="match status" value="1"/>
</dbReference>
<keyword evidence="3" id="KW-0862">Zinc</keyword>
<dbReference type="eggNOG" id="KOG0825">
    <property type="taxonomic scope" value="Eukaryota"/>
</dbReference>
<proteinExistence type="predicted"/>
<dbReference type="PROSITE" id="PS51319">
    <property type="entry name" value="TFIIS_N"/>
    <property type="match status" value="1"/>
</dbReference>
<keyword evidence="2 4" id="KW-0863">Zinc-finger</keyword>
<evidence type="ECO:0000313" key="10">
    <source>
        <dbReference type="Proteomes" id="UP000030762"/>
    </source>
</evidence>
<evidence type="ECO:0000256" key="1">
    <source>
        <dbReference type="ARBA" id="ARBA00022723"/>
    </source>
</evidence>
<dbReference type="OMA" id="CIVAWAK"/>
<dbReference type="InterPro" id="IPR019787">
    <property type="entry name" value="Znf_PHD-finger"/>
</dbReference>
<dbReference type="GO" id="GO:0008270">
    <property type="term" value="F:zinc ion binding"/>
    <property type="evidence" value="ECO:0007669"/>
    <property type="project" value="UniProtKB-KW"/>
</dbReference>
<feature type="domain" description="TFIIS N-terminal" evidence="8">
    <location>
        <begin position="407"/>
        <end position="482"/>
    </location>
</feature>
<dbReference type="Gene3D" id="3.30.40.10">
    <property type="entry name" value="Zinc/RING finger domain, C3HC4 (zinc finger)"/>
    <property type="match status" value="2"/>
</dbReference>
<dbReference type="InterPro" id="IPR035441">
    <property type="entry name" value="TFIIS/LEDGF_dom_sf"/>
</dbReference>
<organism evidence="9 10">
    <name type="scientific">Saprolegnia diclina (strain VS20)</name>
    <dbReference type="NCBI Taxonomy" id="1156394"/>
    <lineage>
        <taxon>Eukaryota</taxon>
        <taxon>Sar</taxon>
        <taxon>Stramenopiles</taxon>
        <taxon>Oomycota</taxon>
        <taxon>Saprolegniomycetes</taxon>
        <taxon>Saprolegniales</taxon>
        <taxon>Saprolegniaceae</taxon>
        <taxon>Saprolegnia</taxon>
    </lineage>
</organism>
<dbReference type="InterPro" id="IPR001965">
    <property type="entry name" value="Znf_PHD"/>
</dbReference>
<dbReference type="SMART" id="SM00249">
    <property type="entry name" value="PHD"/>
    <property type="match status" value="1"/>
</dbReference>
<dbReference type="GO" id="GO:0005634">
    <property type="term" value="C:nucleus"/>
    <property type="evidence" value="ECO:0007669"/>
    <property type="project" value="UniProtKB-SubCell"/>
</dbReference>
<dbReference type="PROSITE" id="PS50089">
    <property type="entry name" value="ZF_RING_2"/>
    <property type="match status" value="1"/>
</dbReference>
<evidence type="ECO:0000313" key="9">
    <source>
        <dbReference type="EMBL" id="EQC34332.1"/>
    </source>
</evidence>
<keyword evidence="5" id="KW-0539">Nucleus</keyword>
<sequence>MGTHAAPIDLSYMVDDDDDDSLLDEYGNDDDEAKPAPPGHAMSKPADLADLDDDDEDAADDEMCSICLDAVPLETQGHLLKCVHCFHFECIFKWAKVTNLCPMCKTRFTSIVQKNVHGVITKRTPIKHAKQVHSDDASADLSHARNLLNEFACMLCGNGDSEESLLLCDADNCEVACHTLCLGLPGVPAQSWFCPEHEHRRSSARREATTLASLRASRSGRTRRSVPLRRRTPLETRLGVRRGQRVPLPFEREVSQYYSSEPAYHPRSVASTEMRRMQEEAARILERTRPVPLPPATAALKRKRETDAMWAESARARQMMTLTPHAMPIVREPPPAAAAASAPKASFRSEFVALRDAMQLAEAKDASTAVYNVPAAAKLRLLPQVKSFFEALNPAQQRQVLEWQVLPLLKSWLSPYGPGRPQHQHVMDGLLTLLAKLPIAKEHLKQSDGLGHLVLQLTKDAGPCQATARTVLDKWKQLVAKPVAPASAVVRRPPPPMIALPVISPMVPSSSHKKSPSAALKTLPYCDVIVQFVKQLVYPRLRDGRLTRDRFTAIVKETSNAFAAEVPHLSAPVVDAGALTPFAQRRLTQLVERALL</sequence>
<dbReference type="InterPro" id="IPR013083">
    <property type="entry name" value="Znf_RING/FYVE/PHD"/>
</dbReference>
<dbReference type="SMART" id="SM00184">
    <property type="entry name" value="RING"/>
    <property type="match status" value="1"/>
</dbReference>
<evidence type="ECO:0000259" key="8">
    <source>
        <dbReference type="PROSITE" id="PS51319"/>
    </source>
</evidence>
<reference evidence="9 10" key="1">
    <citation type="submission" date="2012-04" db="EMBL/GenBank/DDBJ databases">
        <title>The Genome Sequence of Saprolegnia declina VS20.</title>
        <authorList>
            <consortium name="The Broad Institute Genome Sequencing Platform"/>
            <person name="Russ C."/>
            <person name="Nusbaum C."/>
            <person name="Tyler B."/>
            <person name="van West P."/>
            <person name="Dieguez-Uribeondo J."/>
            <person name="de Bruijn I."/>
            <person name="Tripathy S."/>
            <person name="Jiang R."/>
            <person name="Young S.K."/>
            <person name="Zeng Q."/>
            <person name="Gargeya S."/>
            <person name="Fitzgerald M."/>
            <person name="Haas B."/>
            <person name="Abouelleil A."/>
            <person name="Alvarado L."/>
            <person name="Arachchi H.M."/>
            <person name="Berlin A."/>
            <person name="Chapman S.B."/>
            <person name="Goldberg J."/>
            <person name="Griggs A."/>
            <person name="Gujja S."/>
            <person name="Hansen M."/>
            <person name="Howarth C."/>
            <person name="Imamovic A."/>
            <person name="Larimer J."/>
            <person name="McCowen C."/>
            <person name="Montmayeur A."/>
            <person name="Murphy C."/>
            <person name="Neiman D."/>
            <person name="Pearson M."/>
            <person name="Priest M."/>
            <person name="Roberts A."/>
            <person name="Saif S."/>
            <person name="Shea T."/>
            <person name="Sisk P."/>
            <person name="Sykes S."/>
            <person name="Wortman J."/>
            <person name="Nusbaum C."/>
            <person name="Birren B."/>
        </authorList>
    </citation>
    <scope>NUCLEOTIDE SEQUENCE [LARGE SCALE GENOMIC DNA]</scope>
    <source>
        <strain evidence="9 10">VS20</strain>
    </source>
</reference>
<keyword evidence="1" id="KW-0479">Metal-binding</keyword>
<name>T0RV94_SAPDV</name>
<evidence type="ECO:0000256" key="2">
    <source>
        <dbReference type="ARBA" id="ARBA00022771"/>
    </source>
</evidence>
<dbReference type="SUPFAM" id="SSF57903">
    <property type="entry name" value="FYVE/PHD zinc finger"/>
    <property type="match status" value="1"/>
</dbReference>
<keyword evidence="10" id="KW-1185">Reference proteome</keyword>
<evidence type="ECO:0000259" key="7">
    <source>
        <dbReference type="PROSITE" id="PS50089"/>
    </source>
</evidence>
<dbReference type="AlphaFoldDB" id="T0RV94"/>
<feature type="region of interest" description="Disordered" evidence="6">
    <location>
        <begin position="204"/>
        <end position="226"/>
    </location>
</feature>
<dbReference type="InterPro" id="IPR001841">
    <property type="entry name" value="Znf_RING"/>
</dbReference>
<dbReference type="PANTHER" id="PTHR47177:SF3">
    <property type="entry name" value="F18C1.6 PROTEIN"/>
    <property type="match status" value="1"/>
</dbReference>
<dbReference type="InParanoid" id="T0RV94"/>
<dbReference type="STRING" id="1156394.T0RV94"/>
<dbReference type="Pfam" id="PF00628">
    <property type="entry name" value="PHD"/>
    <property type="match status" value="1"/>
</dbReference>
<dbReference type="InterPro" id="IPR011011">
    <property type="entry name" value="Znf_FYVE_PHD"/>
</dbReference>
<dbReference type="OrthoDB" id="1630758at2759"/>
<gene>
    <name evidence="9" type="ORF">SDRG_08105</name>
</gene>
<evidence type="ECO:0000256" key="5">
    <source>
        <dbReference type="PROSITE-ProRule" id="PRU00649"/>
    </source>
</evidence>
<accession>T0RV94</accession>
<dbReference type="Pfam" id="PF08711">
    <property type="entry name" value="Med26"/>
    <property type="match status" value="1"/>
</dbReference>